<dbReference type="Gene3D" id="3.40.50.1010">
    <property type="entry name" value="5'-nuclease"/>
    <property type="match status" value="1"/>
</dbReference>
<dbReference type="SUPFAM" id="SSF88723">
    <property type="entry name" value="PIN domain-like"/>
    <property type="match status" value="1"/>
</dbReference>
<evidence type="ECO:0000259" key="1">
    <source>
        <dbReference type="Pfam" id="PF00752"/>
    </source>
</evidence>
<protein>
    <submittedName>
        <fullName evidence="2">Flap endonuclease GEN 1-like protein</fullName>
    </submittedName>
</protein>
<keyword evidence="2" id="KW-0255">Endonuclease</keyword>
<dbReference type="GO" id="GO:0004519">
    <property type="term" value="F:endonuclease activity"/>
    <property type="evidence" value="ECO:0007669"/>
    <property type="project" value="UniProtKB-KW"/>
</dbReference>
<reference evidence="2 3" key="1">
    <citation type="journal article" date="2014" name="Am. J. Bot.">
        <title>Genome assembly and annotation for red clover (Trifolium pratense; Fabaceae).</title>
        <authorList>
            <person name="Istvanek J."/>
            <person name="Jaros M."/>
            <person name="Krenek A."/>
            <person name="Repkova J."/>
        </authorList>
    </citation>
    <scope>NUCLEOTIDE SEQUENCE [LARGE SCALE GENOMIC DNA]</scope>
    <source>
        <strain evidence="3">cv. Tatra</strain>
        <tissue evidence="2">Young leaves</tissue>
    </source>
</reference>
<feature type="non-terminal residue" evidence="2">
    <location>
        <position position="57"/>
    </location>
</feature>
<dbReference type="EMBL" id="ASHM01107430">
    <property type="protein sequence ID" value="PNX69061.1"/>
    <property type="molecule type" value="Genomic_DNA"/>
</dbReference>
<dbReference type="STRING" id="57577.A0A2K3KS05"/>
<dbReference type="Pfam" id="PF00752">
    <property type="entry name" value="XPG_N"/>
    <property type="match status" value="1"/>
</dbReference>
<dbReference type="InterPro" id="IPR006085">
    <property type="entry name" value="XPG_DNA_repair_N"/>
</dbReference>
<sequence>MGVGGNFWDLLKPYARNEGFDFLRNKRVAIDLSFWIVQHNNAIKTHVNKPHLRLTFF</sequence>
<gene>
    <name evidence="2" type="ORF">L195_g056510</name>
</gene>
<dbReference type="Proteomes" id="UP000236291">
    <property type="component" value="Unassembled WGS sequence"/>
</dbReference>
<proteinExistence type="predicted"/>
<dbReference type="AlphaFoldDB" id="A0A2K3KS05"/>
<comment type="caution">
    <text evidence="2">The sequence shown here is derived from an EMBL/GenBank/DDBJ whole genome shotgun (WGS) entry which is preliminary data.</text>
</comment>
<accession>A0A2K3KS05</accession>
<keyword evidence="2" id="KW-0378">Hydrolase</keyword>
<organism evidence="2 3">
    <name type="scientific">Trifolium pratense</name>
    <name type="common">Red clover</name>
    <dbReference type="NCBI Taxonomy" id="57577"/>
    <lineage>
        <taxon>Eukaryota</taxon>
        <taxon>Viridiplantae</taxon>
        <taxon>Streptophyta</taxon>
        <taxon>Embryophyta</taxon>
        <taxon>Tracheophyta</taxon>
        <taxon>Spermatophyta</taxon>
        <taxon>Magnoliopsida</taxon>
        <taxon>eudicotyledons</taxon>
        <taxon>Gunneridae</taxon>
        <taxon>Pentapetalae</taxon>
        <taxon>rosids</taxon>
        <taxon>fabids</taxon>
        <taxon>Fabales</taxon>
        <taxon>Fabaceae</taxon>
        <taxon>Papilionoideae</taxon>
        <taxon>50 kb inversion clade</taxon>
        <taxon>NPAAA clade</taxon>
        <taxon>Hologalegina</taxon>
        <taxon>IRL clade</taxon>
        <taxon>Trifolieae</taxon>
        <taxon>Trifolium</taxon>
    </lineage>
</organism>
<name>A0A2K3KS05_TRIPR</name>
<reference evidence="2 3" key="2">
    <citation type="journal article" date="2017" name="Front. Plant Sci.">
        <title>Gene Classification and Mining of Molecular Markers Useful in Red Clover (Trifolium pratense) Breeding.</title>
        <authorList>
            <person name="Istvanek J."/>
            <person name="Dluhosova J."/>
            <person name="Dluhos P."/>
            <person name="Patkova L."/>
            <person name="Nedelnik J."/>
            <person name="Repkova J."/>
        </authorList>
    </citation>
    <scope>NUCLEOTIDE SEQUENCE [LARGE SCALE GENOMIC DNA]</scope>
    <source>
        <strain evidence="3">cv. Tatra</strain>
        <tissue evidence="2">Young leaves</tissue>
    </source>
</reference>
<feature type="domain" description="XPG N-terminal" evidence="1">
    <location>
        <begin position="1"/>
        <end position="44"/>
    </location>
</feature>
<keyword evidence="2" id="KW-0540">Nuclease</keyword>
<evidence type="ECO:0000313" key="2">
    <source>
        <dbReference type="EMBL" id="PNX69061.1"/>
    </source>
</evidence>
<evidence type="ECO:0000313" key="3">
    <source>
        <dbReference type="Proteomes" id="UP000236291"/>
    </source>
</evidence>
<dbReference type="InterPro" id="IPR029060">
    <property type="entry name" value="PIN-like_dom_sf"/>
</dbReference>